<dbReference type="RefSeq" id="WP_106365912.1">
    <property type="nucleotide sequence ID" value="NZ_PVTJ01000009.1"/>
</dbReference>
<reference evidence="1 2" key="1">
    <citation type="submission" date="2018-03" db="EMBL/GenBank/DDBJ databases">
        <title>Genomic Encyclopedia of Type Strains, Phase III (KMG-III): the genomes of soil and plant-associated and newly described type strains.</title>
        <authorList>
            <person name="Whitman W."/>
        </authorList>
    </citation>
    <scope>NUCLEOTIDE SEQUENCE [LARGE SCALE GENOMIC DNA]</scope>
    <source>
        <strain evidence="1 2">CGMCC 4.7067</strain>
    </source>
</reference>
<evidence type="ECO:0000313" key="2">
    <source>
        <dbReference type="Proteomes" id="UP000238176"/>
    </source>
</evidence>
<protein>
    <submittedName>
        <fullName evidence="1">Uncharacterized protein</fullName>
    </submittedName>
</protein>
<dbReference type="AlphaFoldDB" id="A0A2T0UF63"/>
<gene>
    <name evidence="1" type="ORF">B0I28_109137</name>
</gene>
<sequence>MNNQTIETSGPAQGEASDDLLHGEARTDAIVGMRALLDLLEADAALPLPQFAFHFYAQPRDAGIDQDATAEAVCWLGTVAGALGVDVADHVGSSPSSETDIYKASRRFGDHVRYEAVHITPEFRAEQDAKAAAGGES</sequence>
<evidence type="ECO:0000313" key="1">
    <source>
        <dbReference type="EMBL" id="PRY56488.1"/>
    </source>
</evidence>
<keyword evidence="2" id="KW-1185">Reference proteome</keyword>
<comment type="caution">
    <text evidence="1">The sequence shown here is derived from an EMBL/GenBank/DDBJ whole genome shotgun (WGS) entry which is preliminary data.</text>
</comment>
<accession>A0A2T0UF63</accession>
<name>A0A2T0UF63_9ACTN</name>
<dbReference type="EMBL" id="PVTJ01000009">
    <property type="protein sequence ID" value="PRY56488.1"/>
    <property type="molecule type" value="Genomic_DNA"/>
</dbReference>
<dbReference type="Proteomes" id="UP000238176">
    <property type="component" value="Unassembled WGS sequence"/>
</dbReference>
<organism evidence="1 2">
    <name type="scientific">Glycomyces artemisiae</name>
    <dbReference type="NCBI Taxonomy" id="1076443"/>
    <lineage>
        <taxon>Bacteria</taxon>
        <taxon>Bacillati</taxon>
        <taxon>Actinomycetota</taxon>
        <taxon>Actinomycetes</taxon>
        <taxon>Glycomycetales</taxon>
        <taxon>Glycomycetaceae</taxon>
        <taxon>Glycomyces</taxon>
    </lineage>
</organism>
<proteinExistence type="predicted"/>